<evidence type="ECO:0000313" key="3">
    <source>
        <dbReference type="Proteomes" id="UP000199302"/>
    </source>
</evidence>
<dbReference type="EMBL" id="FOYI01000005">
    <property type="protein sequence ID" value="SFR09026.1"/>
    <property type="molecule type" value="Genomic_DNA"/>
</dbReference>
<keyword evidence="3" id="KW-1185">Reference proteome</keyword>
<gene>
    <name evidence="2" type="ORF">SAMN04515673_105169</name>
</gene>
<dbReference type="AlphaFoldDB" id="A0A1I6DUB3"/>
<dbReference type="PROSITE" id="PS51257">
    <property type="entry name" value="PROKAR_LIPOPROTEIN"/>
    <property type="match status" value="1"/>
</dbReference>
<protein>
    <recommendedName>
        <fullName evidence="4">Excinuclease ABC subunit B</fullName>
    </recommendedName>
</protein>
<accession>A0A1I6DUB3</accession>
<dbReference type="STRING" id="871652.SAMN04515673_105169"/>
<dbReference type="Proteomes" id="UP000199302">
    <property type="component" value="Unassembled WGS sequence"/>
</dbReference>
<proteinExistence type="predicted"/>
<evidence type="ECO:0000256" key="1">
    <source>
        <dbReference type="SAM" id="SignalP"/>
    </source>
</evidence>
<evidence type="ECO:0008006" key="4">
    <source>
        <dbReference type="Google" id="ProtNLM"/>
    </source>
</evidence>
<sequence>MKRAALLSALMLSACASPYEQCMIDAEAELAEVAALLEQRLANIARGYAVEEVETDYDFRYICGTLDNGRDKYCTEERSYTTEESRAVDIEQEKRMADQLVARGKMLSARLDADRAACRARFPGS</sequence>
<organism evidence="2 3">
    <name type="scientific">Poseidonocella sedimentorum</name>
    <dbReference type="NCBI Taxonomy" id="871652"/>
    <lineage>
        <taxon>Bacteria</taxon>
        <taxon>Pseudomonadati</taxon>
        <taxon>Pseudomonadota</taxon>
        <taxon>Alphaproteobacteria</taxon>
        <taxon>Rhodobacterales</taxon>
        <taxon>Roseobacteraceae</taxon>
        <taxon>Poseidonocella</taxon>
    </lineage>
</organism>
<feature type="signal peptide" evidence="1">
    <location>
        <begin position="1"/>
        <end position="16"/>
    </location>
</feature>
<dbReference type="RefSeq" id="WP_092079690.1">
    <property type="nucleotide sequence ID" value="NZ_FOYI01000005.1"/>
</dbReference>
<keyword evidence="1" id="KW-0732">Signal</keyword>
<reference evidence="2 3" key="1">
    <citation type="submission" date="2016-10" db="EMBL/GenBank/DDBJ databases">
        <authorList>
            <person name="de Groot N.N."/>
        </authorList>
    </citation>
    <scope>NUCLEOTIDE SEQUENCE [LARGE SCALE GENOMIC DNA]</scope>
    <source>
        <strain evidence="3">KMM 9023,NRIC 0796,JCM 17311,KCTC 23692</strain>
    </source>
</reference>
<evidence type="ECO:0000313" key="2">
    <source>
        <dbReference type="EMBL" id="SFR09026.1"/>
    </source>
</evidence>
<name>A0A1I6DUB3_9RHOB</name>
<dbReference type="OrthoDB" id="7875456at2"/>
<feature type="chain" id="PRO_5011642163" description="Excinuclease ABC subunit B" evidence="1">
    <location>
        <begin position="17"/>
        <end position="125"/>
    </location>
</feature>